<evidence type="ECO:0000313" key="2">
    <source>
        <dbReference type="EMBL" id="PSL24419.1"/>
    </source>
</evidence>
<reference evidence="2 3" key="1">
    <citation type="submission" date="2018-03" db="EMBL/GenBank/DDBJ databases">
        <title>Genomic Encyclopedia of Archaeal and Bacterial Type Strains, Phase II (KMG-II): from individual species to whole genera.</title>
        <authorList>
            <person name="Goeker M."/>
        </authorList>
    </citation>
    <scope>NUCLEOTIDE SEQUENCE [LARGE SCALE GENOMIC DNA]</scope>
    <source>
        <strain evidence="2 3">DSM 18107</strain>
    </source>
</reference>
<evidence type="ECO:0000256" key="1">
    <source>
        <dbReference type="SAM" id="Coils"/>
    </source>
</evidence>
<keyword evidence="3" id="KW-1185">Reference proteome</keyword>
<feature type="coiled-coil region" evidence="1">
    <location>
        <begin position="257"/>
        <end position="284"/>
    </location>
</feature>
<dbReference type="AlphaFoldDB" id="A0A2P8FRT1"/>
<keyword evidence="1" id="KW-0175">Coiled coil</keyword>
<dbReference type="EMBL" id="PYGK01000015">
    <property type="protein sequence ID" value="PSL24419.1"/>
    <property type="molecule type" value="Genomic_DNA"/>
</dbReference>
<organism evidence="2 3">
    <name type="scientific">Chitinophaga ginsengisoli</name>
    <dbReference type="NCBI Taxonomy" id="363837"/>
    <lineage>
        <taxon>Bacteria</taxon>
        <taxon>Pseudomonadati</taxon>
        <taxon>Bacteroidota</taxon>
        <taxon>Chitinophagia</taxon>
        <taxon>Chitinophagales</taxon>
        <taxon>Chitinophagaceae</taxon>
        <taxon>Chitinophaga</taxon>
    </lineage>
</organism>
<accession>A0A2P8FRT1</accession>
<name>A0A2P8FRT1_9BACT</name>
<protein>
    <submittedName>
        <fullName evidence="2">Uncharacterized protein</fullName>
    </submittedName>
</protein>
<gene>
    <name evidence="2" type="ORF">CLV42_1155</name>
</gene>
<evidence type="ECO:0000313" key="3">
    <source>
        <dbReference type="Proteomes" id="UP000240978"/>
    </source>
</evidence>
<proteinExistence type="predicted"/>
<dbReference type="Proteomes" id="UP000240978">
    <property type="component" value="Unassembled WGS sequence"/>
</dbReference>
<comment type="caution">
    <text evidence="2">The sequence shown here is derived from an EMBL/GenBank/DDBJ whole genome shotgun (WGS) entry which is preliminary data.</text>
</comment>
<sequence length="451" mass="50937">MYHALAQDSLLNIPSKYLNQVGRKTERATHQIDASTSKAISALMKQESKLYKKVQRINPEHASQIFKKSMDSLLVMKKAMQLKTLRLPGAIEQFVPYLDSSRNTLKFLDENRAFLQKGKGDLQVAINKVGALQQSINNAAQIEQYLKSQKEVIKAQLSAYGNLTKDFTKLNKTAYYYSQQLGEYKSMLSDRKKAEKKALELLSQYKPYSAFMQRNSMLAGLFNFPAGDGSRQLEGLQTRTAVEQTIQQHIGTSPEAKKAVSQLMDEAQQEFAAYKSKLPDLNSAADMPDFKPNPMKGKTFLRRLELGGNIQFKKSSEYFPSNTEVAVQLAYKLNNKSSAGLGTAYGFGMGTGWDHIKFSHHALGVRSFMDWKLKASFYINGGFEGKYITAIRDFNDLKAWNRWQPSALLGISKKYKVSSKIKGNVQLLYDFLATHQSPRQSPLVIRFGYCK</sequence>